<dbReference type="EMBL" id="KZ819286">
    <property type="protein sequence ID" value="PWO00266.1"/>
    <property type="molecule type" value="Genomic_DNA"/>
</dbReference>
<dbReference type="PROSITE" id="PS51296">
    <property type="entry name" value="RIESKE"/>
    <property type="match status" value="1"/>
</dbReference>
<dbReference type="GO" id="GO:0051537">
    <property type="term" value="F:2 iron, 2 sulfur cluster binding"/>
    <property type="evidence" value="ECO:0007669"/>
    <property type="project" value="UniProtKB-KW"/>
</dbReference>
<evidence type="ECO:0000256" key="5">
    <source>
        <dbReference type="ARBA" id="ARBA00022723"/>
    </source>
</evidence>
<comment type="similarity">
    <text evidence="2">Belongs to the FAD-dependent oxidoreductase family.</text>
</comment>
<dbReference type="Pfam" id="PF00355">
    <property type="entry name" value="Rieske"/>
    <property type="match status" value="1"/>
</dbReference>
<dbReference type="InterPro" id="IPR050446">
    <property type="entry name" value="FAD-oxidoreductase/Apoptosis"/>
</dbReference>
<dbReference type="SUPFAM" id="SSF50022">
    <property type="entry name" value="ISP domain"/>
    <property type="match status" value="1"/>
</dbReference>
<sequence length="563" mass="58183">MSARRVKVAAAADAPRPGQLAAFTFSGEGDDALKVLVRNVGGTLHATANKCTHYGAPLEKGCMAADGSVVCPWHGARFGKDGDIEDAPGLSSLRKYAVEQDDNGDVYVTASEDDVKNGHVAPEAAAGAQGEGRGLVIVGGGAVGINCLESARKNGYTGPITLLSAEPHAPIDRTKLSKALIADAGAVEWRKPVHIERALKATLRSGTQVRGVDLEQRAVLLDGGESVPYETLVLGTGGTARRLPVPGAKEGELKNVFTLRSLADTKAITEAGIEGKDVVVIGSSFIGIEGAIAMAGKKAKSVSVVGMEGVPLERVLGEQVGAGLQQALTENQKLHFYMKAGITKIQGSGAAESVVIKLDDGSEKTLPAQIVLLGVGVAPATEFLKDSKGFPALAKDGSVHVNADLSVKGLEGKGVYAAGDIASTPERTGSGEMRIEHWNVASNHGRFIGAALAGKPESAKFDKIPVFWSALGAQLRYCSNGNQPTFDSVHVDGDVAKNSFVATYAKGDTVTAVATMGRDPVMVQCAELLGAGKMPSFAEIKGGKVSIAARLDTPPSARAHASL</sequence>
<organism evidence="11 12">
    <name type="scientific">Tilletiopsis washingtonensis</name>
    <dbReference type="NCBI Taxonomy" id="58919"/>
    <lineage>
        <taxon>Eukaryota</taxon>
        <taxon>Fungi</taxon>
        <taxon>Dikarya</taxon>
        <taxon>Basidiomycota</taxon>
        <taxon>Ustilaginomycotina</taxon>
        <taxon>Exobasidiomycetes</taxon>
        <taxon>Entylomatales</taxon>
        <taxon>Entylomatales incertae sedis</taxon>
        <taxon>Tilletiopsis</taxon>
    </lineage>
</organism>
<dbReference type="PRINTS" id="PR00469">
    <property type="entry name" value="PNDRDTASEII"/>
</dbReference>
<evidence type="ECO:0000313" key="12">
    <source>
        <dbReference type="Proteomes" id="UP000245946"/>
    </source>
</evidence>
<dbReference type="InterPro" id="IPR017941">
    <property type="entry name" value="Rieske_2Fe-2S"/>
</dbReference>
<keyword evidence="3" id="KW-0285">Flavoprotein</keyword>
<dbReference type="AlphaFoldDB" id="A0A316ZIW0"/>
<evidence type="ECO:0000313" key="11">
    <source>
        <dbReference type="EMBL" id="PWO00266.1"/>
    </source>
</evidence>
<dbReference type="STRING" id="58919.A0A316ZIW0"/>
<dbReference type="InterPro" id="IPR016156">
    <property type="entry name" value="FAD/NAD-linked_Rdtase_dimer_sf"/>
</dbReference>
<evidence type="ECO:0000256" key="3">
    <source>
        <dbReference type="ARBA" id="ARBA00022630"/>
    </source>
</evidence>
<dbReference type="GO" id="GO:0016651">
    <property type="term" value="F:oxidoreductase activity, acting on NAD(P)H"/>
    <property type="evidence" value="ECO:0007669"/>
    <property type="project" value="TreeGrafter"/>
</dbReference>
<proteinExistence type="inferred from homology"/>
<dbReference type="RefSeq" id="XP_025600544.1">
    <property type="nucleotide sequence ID" value="XM_025740082.1"/>
</dbReference>
<evidence type="ECO:0000256" key="6">
    <source>
        <dbReference type="ARBA" id="ARBA00022827"/>
    </source>
</evidence>
<keyword evidence="6" id="KW-0274">FAD</keyword>
<keyword evidence="5" id="KW-0479">Metal-binding</keyword>
<evidence type="ECO:0000256" key="1">
    <source>
        <dbReference type="ARBA" id="ARBA00001974"/>
    </source>
</evidence>
<protein>
    <submittedName>
        <fullName evidence="11">FAD/NAD(P)-binding domain-containing protein</fullName>
    </submittedName>
</protein>
<dbReference type="PANTHER" id="PTHR43557:SF2">
    <property type="entry name" value="RIESKE DOMAIN-CONTAINING PROTEIN-RELATED"/>
    <property type="match status" value="1"/>
</dbReference>
<dbReference type="Gene3D" id="3.50.50.60">
    <property type="entry name" value="FAD/NAD(P)-binding domain"/>
    <property type="match status" value="2"/>
</dbReference>
<keyword evidence="8" id="KW-0408">Iron</keyword>
<keyword evidence="7" id="KW-0560">Oxidoreductase</keyword>
<dbReference type="InterPro" id="IPR036188">
    <property type="entry name" value="FAD/NAD-bd_sf"/>
</dbReference>
<evidence type="ECO:0000256" key="2">
    <source>
        <dbReference type="ARBA" id="ARBA00006442"/>
    </source>
</evidence>
<dbReference type="GO" id="GO:0046872">
    <property type="term" value="F:metal ion binding"/>
    <property type="evidence" value="ECO:0007669"/>
    <property type="project" value="UniProtKB-KW"/>
</dbReference>
<accession>A0A316ZIW0</accession>
<dbReference type="OrthoDB" id="6029at2759"/>
<dbReference type="InterPro" id="IPR036922">
    <property type="entry name" value="Rieske_2Fe-2S_sf"/>
</dbReference>
<name>A0A316ZIW0_9BASI</name>
<dbReference type="SUPFAM" id="SSF51905">
    <property type="entry name" value="FAD/NAD(P)-binding domain"/>
    <property type="match status" value="2"/>
</dbReference>
<dbReference type="PRINTS" id="PR00368">
    <property type="entry name" value="FADPNR"/>
</dbReference>
<evidence type="ECO:0000256" key="9">
    <source>
        <dbReference type="ARBA" id="ARBA00023014"/>
    </source>
</evidence>
<feature type="domain" description="Rieske" evidence="10">
    <location>
        <begin position="7"/>
        <end position="107"/>
    </location>
</feature>
<keyword evidence="9" id="KW-0411">Iron-sulfur</keyword>
<dbReference type="SUPFAM" id="SSF55424">
    <property type="entry name" value="FAD/NAD-linked reductases, dimerisation (C-terminal) domain"/>
    <property type="match status" value="1"/>
</dbReference>
<dbReference type="GO" id="GO:0005737">
    <property type="term" value="C:cytoplasm"/>
    <property type="evidence" value="ECO:0007669"/>
    <property type="project" value="TreeGrafter"/>
</dbReference>
<evidence type="ECO:0000259" key="10">
    <source>
        <dbReference type="PROSITE" id="PS51296"/>
    </source>
</evidence>
<evidence type="ECO:0000256" key="7">
    <source>
        <dbReference type="ARBA" id="ARBA00023002"/>
    </source>
</evidence>
<dbReference type="Proteomes" id="UP000245946">
    <property type="component" value="Unassembled WGS sequence"/>
</dbReference>
<dbReference type="GeneID" id="37267628"/>
<dbReference type="PANTHER" id="PTHR43557">
    <property type="entry name" value="APOPTOSIS-INDUCING FACTOR 1"/>
    <property type="match status" value="1"/>
</dbReference>
<evidence type="ECO:0000256" key="4">
    <source>
        <dbReference type="ARBA" id="ARBA00022714"/>
    </source>
</evidence>
<dbReference type="InterPro" id="IPR023753">
    <property type="entry name" value="FAD/NAD-binding_dom"/>
</dbReference>
<dbReference type="Gene3D" id="3.30.390.30">
    <property type="match status" value="1"/>
</dbReference>
<evidence type="ECO:0000256" key="8">
    <source>
        <dbReference type="ARBA" id="ARBA00023004"/>
    </source>
</evidence>
<gene>
    <name evidence="11" type="ORF">FA09DRAFT_294550</name>
</gene>
<reference evidence="11 12" key="1">
    <citation type="journal article" date="2018" name="Mol. Biol. Evol.">
        <title>Broad Genomic Sampling Reveals a Smut Pathogenic Ancestry of the Fungal Clade Ustilaginomycotina.</title>
        <authorList>
            <person name="Kijpornyongpan T."/>
            <person name="Mondo S.J."/>
            <person name="Barry K."/>
            <person name="Sandor L."/>
            <person name="Lee J."/>
            <person name="Lipzen A."/>
            <person name="Pangilinan J."/>
            <person name="LaButti K."/>
            <person name="Hainaut M."/>
            <person name="Henrissat B."/>
            <person name="Grigoriev I.V."/>
            <person name="Spatafora J.W."/>
            <person name="Aime M.C."/>
        </authorList>
    </citation>
    <scope>NUCLEOTIDE SEQUENCE [LARGE SCALE GENOMIC DNA]</scope>
    <source>
        <strain evidence="11 12">MCA 4186</strain>
    </source>
</reference>
<dbReference type="Pfam" id="PF07992">
    <property type="entry name" value="Pyr_redox_2"/>
    <property type="match status" value="1"/>
</dbReference>
<keyword evidence="4" id="KW-0001">2Fe-2S</keyword>
<dbReference type="Gene3D" id="2.102.10.10">
    <property type="entry name" value="Rieske [2Fe-2S] iron-sulphur domain"/>
    <property type="match status" value="1"/>
</dbReference>
<comment type="cofactor">
    <cofactor evidence="1">
        <name>FAD</name>
        <dbReference type="ChEBI" id="CHEBI:57692"/>
    </cofactor>
</comment>
<keyword evidence="12" id="KW-1185">Reference proteome</keyword>